<keyword evidence="7" id="KW-1185">Reference proteome</keyword>
<evidence type="ECO:0000256" key="1">
    <source>
        <dbReference type="ARBA" id="ARBA00006484"/>
    </source>
</evidence>
<dbReference type="Pfam" id="PF00106">
    <property type="entry name" value="adh_short"/>
    <property type="match status" value="1"/>
</dbReference>
<dbReference type="GO" id="GO:0016491">
    <property type="term" value="F:oxidoreductase activity"/>
    <property type="evidence" value="ECO:0007669"/>
    <property type="project" value="UniProtKB-KW"/>
</dbReference>
<accession>A0AAN7PAE2</accession>
<dbReference type="Proteomes" id="UP001353858">
    <property type="component" value="Unassembled WGS sequence"/>
</dbReference>
<organism evidence="6 7">
    <name type="scientific">Aquatica leii</name>
    <dbReference type="NCBI Taxonomy" id="1421715"/>
    <lineage>
        <taxon>Eukaryota</taxon>
        <taxon>Metazoa</taxon>
        <taxon>Ecdysozoa</taxon>
        <taxon>Arthropoda</taxon>
        <taxon>Hexapoda</taxon>
        <taxon>Insecta</taxon>
        <taxon>Pterygota</taxon>
        <taxon>Neoptera</taxon>
        <taxon>Endopterygota</taxon>
        <taxon>Coleoptera</taxon>
        <taxon>Polyphaga</taxon>
        <taxon>Elateriformia</taxon>
        <taxon>Elateroidea</taxon>
        <taxon>Lampyridae</taxon>
        <taxon>Luciolinae</taxon>
        <taxon>Aquatica</taxon>
    </lineage>
</organism>
<feature type="transmembrane region" description="Helical" evidence="5">
    <location>
        <begin position="6"/>
        <end position="24"/>
    </location>
</feature>
<evidence type="ECO:0008006" key="8">
    <source>
        <dbReference type="Google" id="ProtNLM"/>
    </source>
</evidence>
<dbReference type="PANTHER" id="PTHR44196">
    <property type="entry name" value="DEHYDROGENASE/REDUCTASE SDR FAMILY MEMBER 7B"/>
    <property type="match status" value="1"/>
</dbReference>
<proteinExistence type="inferred from homology"/>
<dbReference type="InterPro" id="IPR020904">
    <property type="entry name" value="Sc_DH/Rdtase_CS"/>
</dbReference>
<dbReference type="EMBL" id="JARPUR010000003">
    <property type="protein sequence ID" value="KAK4880359.1"/>
    <property type="molecule type" value="Genomic_DNA"/>
</dbReference>
<dbReference type="GO" id="GO:0016020">
    <property type="term" value="C:membrane"/>
    <property type="evidence" value="ECO:0007669"/>
    <property type="project" value="TreeGrafter"/>
</dbReference>
<dbReference type="AlphaFoldDB" id="A0AAN7PAE2"/>
<evidence type="ECO:0000256" key="4">
    <source>
        <dbReference type="RuleBase" id="RU000363"/>
    </source>
</evidence>
<dbReference type="InterPro" id="IPR036291">
    <property type="entry name" value="NAD(P)-bd_dom_sf"/>
</dbReference>
<keyword evidence="5" id="KW-1133">Transmembrane helix</keyword>
<dbReference type="PANTHER" id="PTHR44196:SF1">
    <property type="entry name" value="DEHYDROGENASE_REDUCTASE SDR FAMILY MEMBER 7B"/>
    <property type="match status" value="1"/>
</dbReference>
<protein>
    <recommendedName>
        <fullName evidence="8">Dehydrogenase/reductase SDR family protein 7-like</fullName>
    </recommendedName>
</protein>
<dbReference type="InterPro" id="IPR002347">
    <property type="entry name" value="SDR_fam"/>
</dbReference>
<keyword evidence="2" id="KW-0560">Oxidoreductase</keyword>
<evidence type="ECO:0000313" key="7">
    <source>
        <dbReference type="Proteomes" id="UP001353858"/>
    </source>
</evidence>
<evidence type="ECO:0000313" key="6">
    <source>
        <dbReference type="EMBL" id="KAK4880359.1"/>
    </source>
</evidence>
<name>A0AAN7PAE2_9COLE</name>
<comment type="similarity">
    <text evidence="1 4">Belongs to the short-chain dehydrogenases/reductases (SDR) family.</text>
</comment>
<comment type="function">
    <text evidence="3">Putative oxidoreductase.</text>
</comment>
<keyword evidence="5" id="KW-0472">Membrane</keyword>
<dbReference type="PRINTS" id="PR00081">
    <property type="entry name" value="GDHRDH"/>
</dbReference>
<gene>
    <name evidence="6" type="ORF">RN001_008505</name>
</gene>
<comment type="caution">
    <text evidence="6">The sequence shown here is derived from an EMBL/GenBank/DDBJ whole genome shotgun (WGS) entry which is preliminary data.</text>
</comment>
<reference evidence="7" key="1">
    <citation type="submission" date="2023-01" db="EMBL/GenBank/DDBJ databases">
        <title>Key to firefly adult light organ development and bioluminescence: homeobox transcription factors regulate luciferase expression and transportation to peroxisome.</title>
        <authorList>
            <person name="Fu X."/>
        </authorList>
    </citation>
    <scope>NUCLEOTIDE SEQUENCE [LARGE SCALE GENOMIC DNA]</scope>
</reference>
<sequence length="307" mass="34444">MDKRQSWYTWLSTLTLTVIVFKLFQSICFRRNKNFFKEKVVVITGASSGIGESLAHTFYRLGCKVILCARRRQELERVQNDLLQMHSTVPVHPPVIMQVDLCNIDTFDQIVWTILDITGHIDILVNNGGISCRGSINDTSNKVFMNLMMVNYFGTVAFTKAILPHMISRKQGHIVFMSSLQGLMAIPHRAAYGASKHAIQAFSDSLRAEVAEDNINVTVVSPGYVRTSLSMNALTESGVKLGKMDSALSQGYDPNYIAEKTALAILRNRNEIVLAPLLHRIAAVIRSNVPSLYFLIMEYRAKNSKDE</sequence>
<dbReference type="SUPFAM" id="SSF51735">
    <property type="entry name" value="NAD(P)-binding Rossmann-fold domains"/>
    <property type="match status" value="1"/>
</dbReference>
<evidence type="ECO:0000256" key="3">
    <source>
        <dbReference type="ARBA" id="ARBA00037096"/>
    </source>
</evidence>
<evidence type="ECO:0000256" key="2">
    <source>
        <dbReference type="ARBA" id="ARBA00023002"/>
    </source>
</evidence>
<evidence type="ECO:0000256" key="5">
    <source>
        <dbReference type="SAM" id="Phobius"/>
    </source>
</evidence>
<dbReference type="PROSITE" id="PS00061">
    <property type="entry name" value="ADH_SHORT"/>
    <property type="match status" value="1"/>
</dbReference>
<keyword evidence="5" id="KW-0812">Transmembrane</keyword>
<dbReference type="PRINTS" id="PR00080">
    <property type="entry name" value="SDRFAMILY"/>
</dbReference>
<dbReference type="Gene3D" id="3.40.50.720">
    <property type="entry name" value="NAD(P)-binding Rossmann-like Domain"/>
    <property type="match status" value="1"/>
</dbReference>